<keyword evidence="2" id="KW-1185">Reference proteome</keyword>
<sequence>MSFQVQEFVYSIFAEGKLCSVEYDSIFGDDVKNEFIPCE</sequence>
<proteinExistence type="predicted"/>
<evidence type="ECO:0000313" key="1">
    <source>
        <dbReference type="EMBL" id="KJV68747.1"/>
    </source>
</evidence>
<evidence type="ECO:0000313" key="2">
    <source>
        <dbReference type="Proteomes" id="UP000033562"/>
    </source>
</evidence>
<dbReference type="Proteomes" id="UP000033562">
    <property type="component" value="Unassembled WGS sequence"/>
</dbReference>
<dbReference type="EMBL" id="LANX01000001">
    <property type="protein sequence ID" value="KJV68747.1"/>
    <property type="molecule type" value="Genomic_DNA"/>
</dbReference>
<name>A0A0F3NM18_9RICK</name>
<organism evidence="1 2">
    <name type="scientific">Candidatus Neoehrlichia procyonis str. RAC413</name>
    <dbReference type="NCBI Taxonomy" id="1359163"/>
    <lineage>
        <taxon>Bacteria</taxon>
        <taxon>Pseudomonadati</taxon>
        <taxon>Pseudomonadota</taxon>
        <taxon>Alphaproteobacteria</taxon>
        <taxon>Rickettsiales</taxon>
        <taxon>Anaplasmataceae</taxon>
        <taxon>Candidatus Neoehrlichia</taxon>
    </lineage>
</organism>
<gene>
    <name evidence="1" type="ORF">NLO413_0110</name>
</gene>
<dbReference type="AlphaFoldDB" id="A0A0F3NM18"/>
<comment type="caution">
    <text evidence="1">The sequence shown here is derived from an EMBL/GenBank/DDBJ whole genome shotgun (WGS) entry which is preliminary data.</text>
</comment>
<accession>A0A0F3NM18</accession>
<protein>
    <submittedName>
        <fullName evidence="1">Uncharacterized protein</fullName>
    </submittedName>
</protein>
<reference evidence="1 2" key="1">
    <citation type="submission" date="2015-02" db="EMBL/GenBank/DDBJ databases">
        <title>Genome Sequencing of Rickettsiales.</title>
        <authorList>
            <person name="Daugherty S.C."/>
            <person name="Su Q."/>
            <person name="Abolude K."/>
            <person name="Beier-Sexton M."/>
            <person name="Carlyon J.A."/>
            <person name="Carter R."/>
            <person name="Day N.P."/>
            <person name="Dumler S.J."/>
            <person name="Dyachenko V."/>
            <person name="Godinez A."/>
            <person name="Kurtti T.J."/>
            <person name="Lichay M."/>
            <person name="Mullins K.E."/>
            <person name="Ott S."/>
            <person name="Pappas-Brown V."/>
            <person name="Paris D.H."/>
            <person name="Patel P."/>
            <person name="Richards A.L."/>
            <person name="Sadzewicz L."/>
            <person name="Sears K."/>
            <person name="Seidman D."/>
            <person name="Sengamalay N."/>
            <person name="Stenos J."/>
            <person name="Tallon L.J."/>
            <person name="Vincent G."/>
            <person name="Fraser C.M."/>
            <person name="Munderloh U."/>
            <person name="Dunning-Hotopp J.C."/>
        </authorList>
    </citation>
    <scope>NUCLEOTIDE SEQUENCE [LARGE SCALE GENOMIC DNA]</scope>
    <source>
        <strain evidence="1 2">RAC413</strain>
    </source>
</reference>